<name>A0A1J1J0Y3_9DIPT</name>
<feature type="region of interest" description="Disordered" evidence="1">
    <location>
        <begin position="38"/>
        <end position="59"/>
    </location>
</feature>
<protein>
    <submittedName>
        <fullName evidence="2">CLUMA_CG019398, isoform A</fullName>
    </submittedName>
</protein>
<organism evidence="2 3">
    <name type="scientific">Clunio marinus</name>
    <dbReference type="NCBI Taxonomy" id="568069"/>
    <lineage>
        <taxon>Eukaryota</taxon>
        <taxon>Metazoa</taxon>
        <taxon>Ecdysozoa</taxon>
        <taxon>Arthropoda</taxon>
        <taxon>Hexapoda</taxon>
        <taxon>Insecta</taxon>
        <taxon>Pterygota</taxon>
        <taxon>Neoptera</taxon>
        <taxon>Endopterygota</taxon>
        <taxon>Diptera</taxon>
        <taxon>Nematocera</taxon>
        <taxon>Chironomoidea</taxon>
        <taxon>Chironomidae</taxon>
        <taxon>Clunio</taxon>
    </lineage>
</organism>
<dbReference type="EMBL" id="CVRI01000066">
    <property type="protein sequence ID" value="CRL06187.1"/>
    <property type="molecule type" value="Genomic_DNA"/>
</dbReference>
<sequence>MKHFLFLLQSVLESEFNVSITSNVRDLVSEMNLTNRINEGKTDKKSNNVQGKTSHERKY</sequence>
<gene>
    <name evidence="2" type="ORF">CLUMA_CG019398</name>
</gene>
<accession>A0A1J1J0Y3</accession>
<keyword evidence="3" id="KW-1185">Reference proteome</keyword>
<evidence type="ECO:0000313" key="2">
    <source>
        <dbReference type="EMBL" id="CRL06187.1"/>
    </source>
</evidence>
<proteinExistence type="predicted"/>
<reference evidence="2 3" key="1">
    <citation type="submission" date="2015-04" db="EMBL/GenBank/DDBJ databases">
        <authorList>
            <person name="Syromyatnikov M.Y."/>
            <person name="Popov V.N."/>
        </authorList>
    </citation>
    <scope>NUCLEOTIDE SEQUENCE [LARGE SCALE GENOMIC DNA]</scope>
</reference>
<dbReference type="AlphaFoldDB" id="A0A1J1J0Y3"/>
<evidence type="ECO:0000256" key="1">
    <source>
        <dbReference type="SAM" id="MobiDB-lite"/>
    </source>
</evidence>
<dbReference type="Proteomes" id="UP000183832">
    <property type="component" value="Unassembled WGS sequence"/>
</dbReference>
<evidence type="ECO:0000313" key="3">
    <source>
        <dbReference type="Proteomes" id="UP000183832"/>
    </source>
</evidence>